<sequence length="126" mass="14543">MFVRYNPNPIRNHVGDCTVRAISKALNQDWETTYTGLILEGFCLCDMPSANHVWGAYLKRHGFKRNVIPDTCPECYTVSDFAAEHPQGTYILAISGHVVCVYNGDWYDTWQSGEEVPLYYWERKDD</sequence>
<evidence type="ECO:0008006" key="2">
    <source>
        <dbReference type="Google" id="ProtNLM"/>
    </source>
</evidence>
<reference evidence="1" key="1">
    <citation type="submission" date="2024-03" db="EMBL/GenBank/DDBJ databases">
        <title>Diverse circular DNA viruses in blood, oral, and fecal samples of captive lemurs.</title>
        <authorList>
            <person name="Paietta E.N."/>
            <person name="Kraberger S."/>
            <person name="Lund M.C."/>
            <person name="Custer J.M."/>
            <person name="Vargas K.M."/>
            <person name="Ehmke E.E."/>
            <person name="Yoder A.D."/>
            <person name="Varsani A."/>
        </authorList>
    </citation>
    <scope>NUCLEOTIDE SEQUENCE</scope>
    <source>
        <strain evidence="1">Duke_28FS_2</strain>
    </source>
</reference>
<accession>A0AAU8B9J8</accession>
<proteinExistence type="predicted"/>
<protein>
    <recommendedName>
        <fullName evidence="2">Peptidase C39-like domain-containing protein</fullName>
    </recommendedName>
</protein>
<dbReference type="EMBL" id="PP511792">
    <property type="protein sequence ID" value="XCD07602.1"/>
    <property type="molecule type" value="Genomic_DNA"/>
</dbReference>
<evidence type="ECO:0000313" key="1">
    <source>
        <dbReference type="EMBL" id="XCD07602.1"/>
    </source>
</evidence>
<organism evidence="1">
    <name type="scientific">Dulem virus 33</name>
    <dbReference type="NCBI Taxonomy" id="3145751"/>
    <lineage>
        <taxon>Viruses</taxon>
        <taxon>Duplodnaviria</taxon>
        <taxon>Heunggongvirae</taxon>
        <taxon>Uroviricota</taxon>
        <taxon>Caudoviricetes</taxon>
    </lineage>
</organism>
<name>A0AAU8B9J8_9CAUD</name>